<gene>
    <name evidence="2" type="ORF">ODALV1_LOCUS27568</name>
</gene>
<evidence type="ECO:0000256" key="1">
    <source>
        <dbReference type="SAM" id="MobiDB-lite"/>
    </source>
</evidence>
<organism evidence="2 3">
    <name type="scientific">Orchesella dallaii</name>
    <dbReference type="NCBI Taxonomy" id="48710"/>
    <lineage>
        <taxon>Eukaryota</taxon>
        <taxon>Metazoa</taxon>
        <taxon>Ecdysozoa</taxon>
        <taxon>Arthropoda</taxon>
        <taxon>Hexapoda</taxon>
        <taxon>Collembola</taxon>
        <taxon>Entomobryomorpha</taxon>
        <taxon>Entomobryoidea</taxon>
        <taxon>Orchesellidae</taxon>
        <taxon>Orchesellinae</taxon>
        <taxon>Orchesella</taxon>
    </lineage>
</organism>
<comment type="caution">
    <text evidence="2">The sequence shown here is derived from an EMBL/GenBank/DDBJ whole genome shotgun (WGS) entry which is preliminary data.</text>
</comment>
<evidence type="ECO:0000313" key="2">
    <source>
        <dbReference type="EMBL" id="CAL8138860.1"/>
    </source>
</evidence>
<feature type="compositionally biased region" description="Basic residues" evidence="1">
    <location>
        <begin position="282"/>
        <end position="294"/>
    </location>
</feature>
<sequence length="348" mass="39381">MSAHLNAMSNIRGLNNDQFNFFVKNFFNCSEIESAEAYKLTNNCGQNIFIVKAGCSTFRVSGGCRFLQKGYNCEKDHEFSKPIFEAELNSADVVLIPLTITYRNHASKNILSHLKNHSDRGMVILYIKAEENYILLDPHNLKSPLRKGSSQILHGIQKQVIKVFKELGLKGTSSWHKYDEDIPFPYGCGPAVLWSMRNVIEDSAWRPETHYGVGAVMFRRFAHQIVEFFSSFGMDLIETSIDLVCDASDEFSGAWVSDDQILAEAGLHSLQSSSSSSELRRRGLRKKQKAHRKSPPVQRDLLASVLGHFDVGGEKEVATTSRYKLRKRTVISGTDELKLRRKTREKKA</sequence>
<proteinExistence type="predicted"/>
<evidence type="ECO:0000313" key="3">
    <source>
        <dbReference type="Proteomes" id="UP001642540"/>
    </source>
</evidence>
<reference evidence="2 3" key="1">
    <citation type="submission" date="2024-08" db="EMBL/GenBank/DDBJ databases">
        <authorList>
            <person name="Cucini C."/>
            <person name="Frati F."/>
        </authorList>
    </citation>
    <scope>NUCLEOTIDE SEQUENCE [LARGE SCALE GENOMIC DNA]</scope>
</reference>
<protein>
    <submittedName>
        <fullName evidence="2">Uncharacterized protein</fullName>
    </submittedName>
</protein>
<feature type="region of interest" description="Disordered" evidence="1">
    <location>
        <begin position="273"/>
        <end position="296"/>
    </location>
</feature>
<dbReference type="EMBL" id="CAXLJM020000124">
    <property type="protein sequence ID" value="CAL8138860.1"/>
    <property type="molecule type" value="Genomic_DNA"/>
</dbReference>
<name>A0ABP1RYN7_9HEXA</name>
<dbReference type="Proteomes" id="UP001642540">
    <property type="component" value="Unassembled WGS sequence"/>
</dbReference>
<accession>A0ABP1RYN7</accession>
<keyword evidence="3" id="KW-1185">Reference proteome</keyword>